<feature type="domain" description="TonB-dependent receptor plug" evidence="14">
    <location>
        <begin position="64"/>
        <end position="171"/>
    </location>
</feature>
<keyword evidence="2 11" id="KW-0813">Transport</keyword>
<dbReference type="Pfam" id="PF07715">
    <property type="entry name" value="Plug"/>
    <property type="match status" value="1"/>
</dbReference>
<dbReference type="InterPro" id="IPR039426">
    <property type="entry name" value="TonB-dep_rcpt-like"/>
</dbReference>
<keyword evidence="3 11" id="KW-1134">Transmembrane beta strand</keyword>
<evidence type="ECO:0000256" key="12">
    <source>
        <dbReference type="RuleBase" id="RU003357"/>
    </source>
</evidence>
<keyword evidence="9 11" id="KW-0472">Membrane</keyword>
<evidence type="ECO:0000256" key="7">
    <source>
        <dbReference type="ARBA" id="ARBA00023065"/>
    </source>
</evidence>
<dbReference type="InterPro" id="IPR036942">
    <property type="entry name" value="Beta-barrel_TonB_sf"/>
</dbReference>
<keyword evidence="16" id="KW-1185">Reference proteome</keyword>
<evidence type="ECO:0000256" key="4">
    <source>
        <dbReference type="ARBA" id="ARBA00022496"/>
    </source>
</evidence>
<evidence type="ECO:0000259" key="13">
    <source>
        <dbReference type="Pfam" id="PF00593"/>
    </source>
</evidence>
<name>A0ABU9C603_9BURK</name>
<keyword evidence="6" id="KW-0408">Iron</keyword>
<dbReference type="InterPro" id="IPR000531">
    <property type="entry name" value="Beta-barrel_TonB"/>
</dbReference>
<evidence type="ECO:0000256" key="5">
    <source>
        <dbReference type="ARBA" id="ARBA00022692"/>
    </source>
</evidence>
<dbReference type="PANTHER" id="PTHR32552:SF81">
    <property type="entry name" value="TONB-DEPENDENT OUTER MEMBRANE RECEPTOR"/>
    <property type="match status" value="1"/>
</dbReference>
<keyword evidence="8 12" id="KW-0798">TonB box</keyword>
<sequence length="778" mass="81817">MHAQTNPQKTLHKSLSPLVHLMAAGGLIVLALPVGAQTAPDQPKADSGEVQSVVVTAQKRSQRLKDVPVALSVVNAEQLEKQGIRDLGDLAKSAASLEFGDQKTGGAGGSASIRGIGTAVFTTSAESSVGVVVDGVPLGNTAGGALFDMERVEVLRGPQGTLFGKSASAGVLNLVSKAPVLGRFGGFANVELSGADVLGSKLGNTVVRGGLNVPLTDDSALRVTAHSDRQTGVYFNVFNNTDSATTGNGVRLRYLLKPDADLAINLIAEHDRSKATGATFFAPAIAYDSNTAGNHAPKAEFAACGVTVSLRNNTVCSDALELNTARVSGLSAQIDKTLANGLTLTSITAARERSTGPDSAAIDMSQGWDKVRTSDSTKDIRQFSQELRLSSPGKQEVDWVAGLFLSDYHSDKHIITTILPPPYVPSPPVPRSITNTADTVTDSRSAALFGQASFKLNEQFSALAGLRYTRDKVEDTQTQSSVVAFAPFTLPATIKTGSASITKSNLSGKVGLQAVLDKDTNVYATLSRGYKAPQIDNDTPMGLLTASGTTTGDIVKAEQPTSFELGLKTSLLNRRLDVDVALFRTTIKDFQEQNCTLTAIGALNCIPLNVPKVLSYGLELDLRARPMAGLTVNASSAVILGTEYPTGFQFDGQDVGGQRLLYSPKGKVTLGVEYTTGTFGDYEWSLGADVTYKTAVRLCNTLAPECSYQSHTIVGLRTGVRSPDDKWGVGLFVRNAGDERVPNAILYPLPGKGAGSGYAYSLGGNSFRSVGITADVKF</sequence>
<evidence type="ECO:0000256" key="9">
    <source>
        <dbReference type="ARBA" id="ARBA00023136"/>
    </source>
</evidence>
<organism evidence="15 16">
    <name type="scientific">Ideonella margarita</name>
    <dbReference type="NCBI Taxonomy" id="2984191"/>
    <lineage>
        <taxon>Bacteria</taxon>
        <taxon>Pseudomonadati</taxon>
        <taxon>Pseudomonadota</taxon>
        <taxon>Betaproteobacteria</taxon>
        <taxon>Burkholderiales</taxon>
        <taxon>Sphaerotilaceae</taxon>
        <taxon>Ideonella</taxon>
    </lineage>
</organism>
<dbReference type="PANTHER" id="PTHR32552">
    <property type="entry name" value="FERRICHROME IRON RECEPTOR-RELATED"/>
    <property type="match status" value="1"/>
</dbReference>
<comment type="caution">
    <text evidence="15">The sequence shown here is derived from an EMBL/GenBank/DDBJ whole genome shotgun (WGS) entry which is preliminary data.</text>
</comment>
<evidence type="ECO:0000256" key="1">
    <source>
        <dbReference type="ARBA" id="ARBA00004571"/>
    </source>
</evidence>
<proteinExistence type="inferred from homology"/>
<evidence type="ECO:0000256" key="11">
    <source>
        <dbReference type="PROSITE-ProRule" id="PRU01360"/>
    </source>
</evidence>
<protein>
    <submittedName>
        <fullName evidence="15">TonB-dependent receptor</fullName>
    </submittedName>
</protein>
<evidence type="ECO:0000256" key="2">
    <source>
        <dbReference type="ARBA" id="ARBA00022448"/>
    </source>
</evidence>
<keyword evidence="7" id="KW-0406">Ion transport</keyword>
<dbReference type="InterPro" id="IPR012910">
    <property type="entry name" value="Plug_dom"/>
</dbReference>
<evidence type="ECO:0000256" key="8">
    <source>
        <dbReference type="ARBA" id="ARBA00023077"/>
    </source>
</evidence>
<keyword evidence="10 11" id="KW-0998">Cell outer membrane</keyword>
<reference evidence="15 16" key="1">
    <citation type="submission" date="2024-04" db="EMBL/GenBank/DDBJ databases">
        <title>Novel species of the genus Ideonella isolated from streams.</title>
        <authorList>
            <person name="Lu H."/>
        </authorList>
    </citation>
    <scope>NUCLEOTIDE SEQUENCE [LARGE SCALE GENOMIC DNA]</scope>
    <source>
        <strain evidence="15 16">LYT19W</strain>
    </source>
</reference>
<dbReference type="Pfam" id="PF00593">
    <property type="entry name" value="TonB_dep_Rec_b-barrel"/>
    <property type="match status" value="1"/>
</dbReference>
<evidence type="ECO:0000256" key="6">
    <source>
        <dbReference type="ARBA" id="ARBA00023004"/>
    </source>
</evidence>
<comment type="subcellular location">
    <subcellularLocation>
        <location evidence="1 11">Cell outer membrane</location>
        <topology evidence="1 11">Multi-pass membrane protein</topology>
    </subcellularLocation>
</comment>
<keyword evidence="5 11" id="KW-0812">Transmembrane</keyword>
<dbReference type="Proteomes" id="UP001379945">
    <property type="component" value="Unassembled WGS sequence"/>
</dbReference>
<dbReference type="RefSeq" id="WP_341398624.1">
    <property type="nucleotide sequence ID" value="NZ_JBBUTI010000005.1"/>
</dbReference>
<dbReference type="PROSITE" id="PS52016">
    <property type="entry name" value="TONB_DEPENDENT_REC_3"/>
    <property type="match status" value="1"/>
</dbReference>
<dbReference type="EMBL" id="JBBUTI010000005">
    <property type="protein sequence ID" value="MEK8046336.1"/>
    <property type="molecule type" value="Genomic_DNA"/>
</dbReference>
<accession>A0ABU9C603</accession>
<gene>
    <name evidence="15" type="ORF">AACH00_08280</name>
</gene>
<dbReference type="SUPFAM" id="SSF56935">
    <property type="entry name" value="Porins"/>
    <property type="match status" value="1"/>
</dbReference>
<evidence type="ECO:0000313" key="15">
    <source>
        <dbReference type="EMBL" id="MEK8046336.1"/>
    </source>
</evidence>
<keyword evidence="15" id="KW-0675">Receptor</keyword>
<dbReference type="Gene3D" id="2.40.170.20">
    <property type="entry name" value="TonB-dependent receptor, beta-barrel domain"/>
    <property type="match status" value="1"/>
</dbReference>
<feature type="domain" description="TonB-dependent receptor-like beta-barrel" evidence="13">
    <location>
        <begin position="347"/>
        <end position="735"/>
    </location>
</feature>
<evidence type="ECO:0000256" key="10">
    <source>
        <dbReference type="ARBA" id="ARBA00023237"/>
    </source>
</evidence>
<evidence type="ECO:0000259" key="14">
    <source>
        <dbReference type="Pfam" id="PF07715"/>
    </source>
</evidence>
<evidence type="ECO:0000313" key="16">
    <source>
        <dbReference type="Proteomes" id="UP001379945"/>
    </source>
</evidence>
<evidence type="ECO:0000256" key="3">
    <source>
        <dbReference type="ARBA" id="ARBA00022452"/>
    </source>
</evidence>
<comment type="similarity">
    <text evidence="11 12">Belongs to the TonB-dependent receptor family.</text>
</comment>
<keyword evidence="4" id="KW-0410">Iron transport</keyword>